<dbReference type="GeneID" id="141448329"/>
<dbReference type="GO" id="GO:0005929">
    <property type="term" value="C:cilium"/>
    <property type="evidence" value="ECO:0007669"/>
    <property type="project" value="UniProtKB-SubCell"/>
</dbReference>
<dbReference type="EnsemblMetazoa" id="RPRC000888-RA">
    <property type="protein sequence ID" value="RPRC000888-PA"/>
    <property type="gene ID" value="RPRC000888"/>
</dbReference>
<dbReference type="EMBL" id="ACPB03026351">
    <property type="status" value="NOT_ANNOTATED_CDS"/>
    <property type="molecule type" value="Genomic_DNA"/>
</dbReference>
<dbReference type="AlphaFoldDB" id="T1HA34"/>
<keyword evidence="2" id="KW-0969">Cilium</keyword>
<evidence type="ECO:0000313" key="4">
    <source>
        <dbReference type="EnsemblMetazoa" id="RPRC000888-PA"/>
    </source>
</evidence>
<reference evidence="4" key="1">
    <citation type="submission" date="2015-05" db="UniProtKB">
        <authorList>
            <consortium name="EnsemblMetazoa"/>
        </authorList>
    </citation>
    <scope>IDENTIFICATION</scope>
</reference>
<dbReference type="FunCoup" id="T1HA34">
    <property type="interactions" value="11"/>
</dbReference>
<evidence type="ECO:0000313" key="5">
    <source>
        <dbReference type="Proteomes" id="UP000015103"/>
    </source>
</evidence>
<evidence type="ECO:0000256" key="1">
    <source>
        <dbReference type="ARBA" id="ARBA00004138"/>
    </source>
</evidence>
<name>T1HA34_RHOPR</name>
<dbReference type="RefSeq" id="XP_073972761.1">
    <property type="nucleotide sequence ID" value="XM_074116660.1"/>
</dbReference>
<dbReference type="VEuPathDB" id="VectorBase:RPRC000888"/>
<dbReference type="STRING" id="13249.T1HA34"/>
<dbReference type="InParanoid" id="T1HA34"/>
<dbReference type="PANTHER" id="PTHR31183">
    <property type="entry name" value="TRICHOPLEIN KERATIN FILAMENT-BINDING PROTEIN FAMILY MEMBER"/>
    <property type="match status" value="1"/>
</dbReference>
<sequence length="476" mass="57881">MIVNIPVDKIAASKDKTAALLSKGKRDKIEALKINYLQRTNLKAIYSRVDKKVSLALQANENHLESKRNDLRKQLLEDESCLTYEYVEKAQNYAQKLNEMKKIKAKAILDKHEKERQEFAEEMYKRLRIMNCDEFRLKEQLERRRMLNGAHELQMLEKKQLMKKEREIDAMYFKIMCNEKVYNQEDAEKRKRFLDRLQMDDDLKKQMIGHQMAKDEENSLKAEEKNYWKKVAERMREEDRVNLEWKYQNRDDLRASLMKQIEVNNQIKAERKEWDDEMDRIFLEDLRRDLENTQQSQTSMKEETARDMKKFAKVSEEFNQYKKNLDKQEEEQIFNIKQEKLEEIRKNQMEERKARKDLAKEISVYWDKQVAEKQERIKQQKEAAQDDKKFYEMYNFDLDKVYNLQKYEYAKQIQQDLLDQMEYNQRLEKTRKEVRLKEEIQAMEEDEAKRIECANMVASPDQNDHPFYRILCPRNG</sequence>
<dbReference type="OMA" id="RIECANM"/>
<accession>T1HA34</accession>
<dbReference type="HOGENOM" id="CLU_574041_0_0_1"/>
<evidence type="ECO:0008006" key="6">
    <source>
        <dbReference type="Google" id="ProtNLM"/>
    </source>
</evidence>
<evidence type="ECO:0000256" key="2">
    <source>
        <dbReference type="ARBA" id="ARBA00023069"/>
    </source>
</evidence>
<keyword evidence="3" id="KW-0966">Cell projection</keyword>
<evidence type="ECO:0000256" key="3">
    <source>
        <dbReference type="ARBA" id="ARBA00023273"/>
    </source>
</evidence>
<comment type="subcellular location">
    <subcellularLocation>
        <location evidence="1">Cell projection</location>
        <location evidence="1">Cilium</location>
    </subcellularLocation>
</comment>
<keyword evidence="5" id="KW-1185">Reference proteome</keyword>
<dbReference type="Proteomes" id="UP000015103">
    <property type="component" value="Unassembled WGS sequence"/>
</dbReference>
<protein>
    <recommendedName>
        <fullName evidence="6">Trichohyalin-plectin-homology domain-containing protein</fullName>
    </recommendedName>
</protein>
<proteinExistence type="predicted"/>
<dbReference type="InterPro" id="IPR043596">
    <property type="entry name" value="CFAP53/TCHP"/>
</dbReference>
<dbReference type="PANTHER" id="PTHR31183:SF1">
    <property type="entry name" value="CILIA- AND FLAGELLA-ASSOCIATED PROTEIN 53"/>
    <property type="match status" value="1"/>
</dbReference>
<organism evidence="4 5">
    <name type="scientific">Rhodnius prolixus</name>
    <name type="common">Triatomid bug</name>
    <dbReference type="NCBI Taxonomy" id="13249"/>
    <lineage>
        <taxon>Eukaryota</taxon>
        <taxon>Metazoa</taxon>
        <taxon>Ecdysozoa</taxon>
        <taxon>Arthropoda</taxon>
        <taxon>Hexapoda</taxon>
        <taxon>Insecta</taxon>
        <taxon>Pterygota</taxon>
        <taxon>Neoptera</taxon>
        <taxon>Paraneoptera</taxon>
        <taxon>Hemiptera</taxon>
        <taxon>Heteroptera</taxon>
        <taxon>Panheteroptera</taxon>
        <taxon>Cimicomorpha</taxon>
        <taxon>Reduviidae</taxon>
        <taxon>Triatominae</taxon>
        <taxon>Rhodnius</taxon>
    </lineage>
</organism>